<dbReference type="Gene3D" id="1.10.10.60">
    <property type="entry name" value="Homeodomain-like"/>
    <property type="match status" value="1"/>
</dbReference>
<name>A0AAV6V8T8_9ARAC</name>
<dbReference type="GO" id="GO:0005634">
    <property type="term" value="C:nucleus"/>
    <property type="evidence" value="ECO:0007669"/>
    <property type="project" value="UniProtKB-SubCell"/>
</dbReference>
<comment type="caution">
    <text evidence="5">The sequence shown here is derived from an EMBL/GenBank/DDBJ whole genome shotgun (WGS) entry which is preliminary data.</text>
</comment>
<dbReference type="EMBL" id="JAFNEN010000141">
    <property type="protein sequence ID" value="KAG8192283.1"/>
    <property type="molecule type" value="Genomic_DNA"/>
</dbReference>
<gene>
    <name evidence="5" type="ORF">JTE90_002108</name>
</gene>
<dbReference type="Pfam" id="PF00249">
    <property type="entry name" value="Myb_DNA-binding"/>
    <property type="match status" value="1"/>
</dbReference>
<proteinExistence type="predicted"/>
<feature type="coiled-coil region" evidence="2">
    <location>
        <begin position="92"/>
        <end position="122"/>
    </location>
</feature>
<dbReference type="PANTHER" id="PTHR22705:SF0">
    <property type="entry name" value="ZZ-TYPE ZINC FINGER-CONTAINING PROTEIN 3"/>
    <property type="match status" value="1"/>
</dbReference>
<evidence type="ECO:0008006" key="7">
    <source>
        <dbReference type="Google" id="ProtNLM"/>
    </source>
</evidence>
<protein>
    <recommendedName>
        <fullName evidence="7">ZZ-type zinc finger-containing protein 3</fullName>
    </recommendedName>
</protein>
<dbReference type="InterPro" id="IPR009057">
    <property type="entry name" value="Homeodomain-like_sf"/>
</dbReference>
<feature type="domain" description="Myb-like" evidence="3">
    <location>
        <begin position="197"/>
        <end position="253"/>
    </location>
</feature>
<dbReference type="AlphaFoldDB" id="A0AAV6V8T8"/>
<evidence type="ECO:0000256" key="2">
    <source>
        <dbReference type="SAM" id="Coils"/>
    </source>
</evidence>
<dbReference type="PROSITE" id="PS51294">
    <property type="entry name" value="HTH_MYB"/>
    <property type="match status" value="1"/>
</dbReference>
<feature type="domain" description="HTH myb-type" evidence="4">
    <location>
        <begin position="197"/>
        <end position="257"/>
    </location>
</feature>
<organism evidence="5 6">
    <name type="scientific">Oedothorax gibbosus</name>
    <dbReference type="NCBI Taxonomy" id="931172"/>
    <lineage>
        <taxon>Eukaryota</taxon>
        <taxon>Metazoa</taxon>
        <taxon>Ecdysozoa</taxon>
        <taxon>Arthropoda</taxon>
        <taxon>Chelicerata</taxon>
        <taxon>Arachnida</taxon>
        <taxon>Araneae</taxon>
        <taxon>Araneomorphae</taxon>
        <taxon>Entelegynae</taxon>
        <taxon>Araneoidea</taxon>
        <taxon>Linyphiidae</taxon>
        <taxon>Erigoninae</taxon>
        <taxon>Oedothorax</taxon>
    </lineage>
</organism>
<comment type="subcellular location">
    <subcellularLocation>
        <location evidence="1">Nucleus</location>
    </subcellularLocation>
</comment>
<dbReference type="Proteomes" id="UP000827092">
    <property type="component" value="Unassembled WGS sequence"/>
</dbReference>
<evidence type="ECO:0000313" key="5">
    <source>
        <dbReference type="EMBL" id="KAG8192283.1"/>
    </source>
</evidence>
<keyword evidence="2" id="KW-0175">Coiled coil</keyword>
<dbReference type="SUPFAM" id="SSF46689">
    <property type="entry name" value="Homeodomain-like"/>
    <property type="match status" value="1"/>
</dbReference>
<evidence type="ECO:0000313" key="6">
    <source>
        <dbReference type="Proteomes" id="UP000827092"/>
    </source>
</evidence>
<dbReference type="PANTHER" id="PTHR22705">
    <property type="entry name" value="ZINC FINGER, ZZ DOMAIN CONTAINING 3"/>
    <property type="match status" value="1"/>
</dbReference>
<sequence>MENIVVKIEPPDFFDGDTSGEMFATTSSDMFATSSDLFGTSADSLNTEIKFENESNEIKQETNEHSTEMESNYLGEFCFENDHPALKNNTDYKRLLQAIAILEAQRSKAVQDLDRLNELQEEALADPIAFVERLQRKEKIDVPGPQRIHSVPVIDWSKYSFSGSSAFGRRQLTRLSTKTTHELLKNSKTKANFKDQKPNKIGQYWTAEEQKRLEELLVQFPPEDVESRRWEKIANCLENRTPIQVASRVQKYFIKLMKAGIPIPGRMPSMAYLKKPRRNIIRQQPSTFLVSHTLPVYMPEGEDELNYSYYQPQSADENSMESRQEISDEEDIGSELKDTPEFKELVLLKKLQREKVQTAHEIGQHKSDHKIEEVHFLNSGTIDRDYTQFLGSDYNYLDPNYLPATT</sequence>
<dbReference type="InterPro" id="IPR017930">
    <property type="entry name" value="Myb_dom"/>
</dbReference>
<dbReference type="InterPro" id="IPR037830">
    <property type="entry name" value="ZZZ3"/>
</dbReference>
<dbReference type="CDD" id="cd00167">
    <property type="entry name" value="SANT"/>
    <property type="match status" value="1"/>
</dbReference>
<reference evidence="5 6" key="1">
    <citation type="journal article" date="2022" name="Nat. Ecol. Evol.">
        <title>A masculinizing supergene underlies an exaggerated male reproductive morph in a spider.</title>
        <authorList>
            <person name="Hendrickx F."/>
            <person name="De Corte Z."/>
            <person name="Sonet G."/>
            <person name="Van Belleghem S.M."/>
            <person name="Kostlbacher S."/>
            <person name="Vangestel C."/>
        </authorList>
    </citation>
    <scope>NUCLEOTIDE SEQUENCE [LARGE SCALE GENOMIC DNA]</scope>
    <source>
        <strain evidence="5">W744_W776</strain>
    </source>
</reference>
<dbReference type="PROSITE" id="PS50090">
    <property type="entry name" value="MYB_LIKE"/>
    <property type="match status" value="1"/>
</dbReference>
<evidence type="ECO:0000256" key="1">
    <source>
        <dbReference type="ARBA" id="ARBA00004123"/>
    </source>
</evidence>
<evidence type="ECO:0000259" key="3">
    <source>
        <dbReference type="PROSITE" id="PS50090"/>
    </source>
</evidence>
<dbReference type="SMART" id="SM00717">
    <property type="entry name" value="SANT"/>
    <property type="match status" value="1"/>
</dbReference>
<evidence type="ECO:0000259" key="4">
    <source>
        <dbReference type="PROSITE" id="PS51294"/>
    </source>
</evidence>
<dbReference type="InterPro" id="IPR001005">
    <property type="entry name" value="SANT/Myb"/>
</dbReference>
<keyword evidence="6" id="KW-1185">Reference proteome</keyword>
<accession>A0AAV6V8T8</accession>